<feature type="compositionally biased region" description="Polar residues" evidence="1">
    <location>
        <begin position="130"/>
        <end position="150"/>
    </location>
</feature>
<proteinExistence type="predicted"/>
<sequence>MAESARRVREKTFRWKYKSESDAKRARKEKERLRQLSRINIGNQAGRWSAIKTELGIKSHAAFAKLLLDRFFQTELEKNRGTQQEPDLCSSTESCESVHSDDEFLTSSFAEEEQEMAQSPIPGQELENKTAPSESLTSSDEATTAELSENNENRVKDEEDEDFSSSLSGHYQVDLRSSSEFVVDERCILQLFRSCQKCNRRCMVRQRVSGLKIVVNQMCGFCSSRLEWTNLPDEEDLRNDSDAERKAESTAALSRTTS</sequence>
<feature type="compositionally biased region" description="Basic and acidic residues" evidence="1">
    <location>
        <begin position="238"/>
        <end position="248"/>
    </location>
</feature>
<evidence type="ECO:0000313" key="2">
    <source>
        <dbReference type="Proteomes" id="UP000192220"/>
    </source>
</evidence>
<organism evidence="2 3">
    <name type="scientific">Austrofundulus limnaeus</name>
    <name type="common">Annual killifish</name>
    <dbReference type="NCBI Taxonomy" id="52670"/>
    <lineage>
        <taxon>Eukaryota</taxon>
        <taxon>Metazoa</taxon>
        <taxon>Chordata</taxon>
        <taxon>Craniata</taxon>
        <taxon>Vertebrata</taxon>
        <taxon>Euteleostomi</taxon>
        <taxon>Actinopterygii</taxon>
        <taxon>Neopterygii</taxon>
        <taxon>Teleostei</taxon>
        <taxon>Neoteleostei</taxon>
        <taxon>Acanthomorphata</taxon>
        <taxon>Ovalentaria</taxon>
        <taxon>Atherinomorphae</taxon>
        <taxon>Cyprinodontiformes</taxon>
        <taxon>Rivulidae</taxon>
        <taxon>Austrofundulus</taxon>
    </lineage>
</organism>
<dbReference type="KEGG" id="alim:106528473"/>
<name>A0A2I4CGI3_AUSLI</name>
<dbReference type="InParanoid" id="A0A2I4CGI3"/>
<keyword evidence="2" id="KW-1185">Reference proteome</keyword>
<accession>A0A2I4CGI3</accession>
<feature type="region of interest" description="Disordered" evidence="1">
    <location>
        <begin position="111"/>
        <end position="167"/>
    </location>
</feature>
<feature type="region of interest" description="Disordered" evidence="1">
    <location>
        <begin position="234"/>
        <end position="258"/>
    </location>
</feature>
<protein>
    <submittedName>
        <fullName evidence="3">Uncharacterized protein LOC106528473</fullName>
    </submittedName>
</protein>
<evidence type="ECO:0000256" key="1">
    <source>
        <dbReference type="SAM" id="MobiDB-lite"/>
    </source>
</evidence>
<gene>
    <name evidence="3" type="primary">LOC106528473</name>
</gene>
<evidence type="ECO:0000313" key="3">
    <source>
        <dbReference type="RefSeq" id="XP_013879100.1"/>
    </source>
</evidence>
<reference evidence="3" key="1">
    <citation type="submission" date="2025-08" db="UniProtKB">
        <authorList>
            <consortium name="RefSeq"/>
        </authorList>
    </citation>
    <scope>IDENTIFICATION</scope>
    <source>
        <strain evidence="3">Quisiro</strain>
        <tissue evidence="3">Liver</tissue>
    </source>
</reference>
<dbReference type="Proteomes" id="UP000192220">
    <property type="component" value="Unplaced"/>
</dbReference>
<dbReference type="RefSeq" id="XP_013879100.1">
    <property type="nucleotide sequence ID" value="XM_014023646.1"/>
</dbReference>
<dbReference type="GeneID" id="106528473"/>
<dbReference type="OrthoDB" id="9068259at2759"/>
<dbReference type="AlphaFoldDB" id="A0A2I4CGI3"/>